<dbReference type="EMBL" id="CP040626">
    <property type="protein sequence ID" value="QMW90091.1"/>
    <property type="molecule type" value="Genomic_DNA"/>
</dbReference>
<reference evidence="1 2" key="1">
    <citation type="submission" date="2019-05" db="EMBL/GenBank/DDBJ databases">
        <authorList>
            <person name="Schori C."/>
            <person name="Ahrens C."/>
        </authorList>
    </citation>
    <scope>NUCLEOTIDE SEQUENCE [LARGE SCALE GENOMIC DNA]</scope>
    <source>
        <strain evidence="1 2">DSM 10702</strain>
    </source>
</reference>
<accession>A0AAP9RDL6</accession>
<proteinExistence type="predicted"/>
<dbReference type="Pfam" id="PF07751">
    <property type="entry name" value="Abi_2"/>
    <property type="match status" value="1"/>
</dbReference>
<name>A0AAP9RDL6_CLOBU</name>
<sequence length="334" mass="40183">MNLNMSLHYSIIKIIKQTILEKKMNKNKLSIKEQVTHMKEVQGIKFCIVNENEAEEFLKNNNYYFRVKSYAKNYNKYDKGINKDKYVSLEFAYLKELSILDMHLRKYIIQITLDIEHFLKTQLLRDCSENNEEDGYSIVEDFLEKYPYIRENINSKNNRNSICRELIFKYSADFAIWNIVEVLSFGDFIKLYEIYYKKYPYKESIYKYLYSIKFLRNAAAHNSCLLNSLKNPYNTRIKLFKDINTYISKINGVNSDVRRRKMSNPIINDFVVMLYVFNNIVTSTSIKKNSMSTLKNIIDIRFTRHKEYFEKNQIIVSDYKFIKIIVDYFYYKSV</sequence>
<evidence type="ECO:0000313" key="1">
    <source>
        <dbReference type="EMBL" id="QMW90091.1"/>
    </source>
</evidence>
<gene>
    <name evidence="1" type="ORF">FF104_03745</name>
</gene>
<dbReference type="InterPro" id="IPR011664">
    <property type="entry name" value="Abi_system_AbiD/AbiF-like"/>
</dbReference>
<dbReference type="Proteomes" id="UP000515243">
    <property type="component" value="Chromosome 1"/>
</dbReference>
<dbReference type="AlphaFoldDB" id="A0AAP9RDL6"/>
<organism evidence="1 2">
    <name type="scientific">Clostridium butyricum</name>
    <dbReference type="NCBI Taxonomy" id="1492"/>
    <lineage>
        <taxon>Bacteria</taxon>
        <taxon>Bacillati</taxon>
        <taxon>Bacillota</taxon>
        <taxon>Clostridia</taxon>
        <taxon>Eubacteriales</taxon>
        <taxon>Clostridiaceae</taxon>
        <taxon>Clostridium</taxon>
    </lineage>
</organism>
<protein>
    <submittedName>
        <fullName evidence="1">Abi family protein</fullName>
    </submittedName>
</protein>
<evidence type="ECO:0000313" key="2">
    <source>
        <dbReference type="Proteomes" id="UP000515243"/>
    </source>
</evidence>